<accession>A0ABU2ET70</accession>
<dbReference type="RefSeq" id="WP_310841447.1">
    <property type="nucleotide sequence ID" value="NZ_JAVLSJ010000017.1"/>
</dbReference>
<dbReference type="Proteomes" id="UP001246576">
    <property type="component" value="Unassembled WGS sequence"/>
</dbReference>
<organism evidence="3 4">
    <name type="scientific">Herbaspirillum huttiense subsp. lycopersici</name>
    <dbReference type="NCBI Taxonomy" id="3074428"/>
    <lineage>
        <taxon>Bacteria</taxon>
        <taxon>Pseudomonadati</taxon>
        <taxon>Pseudomonadota</taxon>
        <taxon>Betaproteobacteria</taxon>
        <taxon>Burkholderiales</taxon>
        <taxon>Oxalobacteraceae</taxon>
        <taxon>Herbaspirillum</taxon>
    </lineage>
</organism>
<feature type="transmembrane region" description="Helical" evidence="1">
    <location>
        <begin position="53"/>
        <end position="76"/>
    </location>
</feature>
<evidence type="ECO:0000256" key="2">
    <source>
        <dbReference type="SAM" id="SignalP"/>
    </source>
</evidence>
<evidence type="ECO:0000313" key="3">
    <source>
        <dbReference type="EMBL" id="MDR9851371.1"/>
    </source>
</evidence>
<keyword evidence="1" id="KW-0472">Membrane</keyword>
<feature type="chain" id="PRO_5045450241" evidence="2">
    <location>
        <begin position="26"/>
        <end position="89"/>
    </location>
</feature>
<sequence length="89" mass="9687">MKNLKKNAVLLIAVCAGAITLVTVAAVMEAIVKNPVAGKLSTLEFVVEITKALAWPTAFVFFVTMFQDGICNYLHLRNSQIPYARPAYG</sequence>
<evidence type="ECO:0000256" key="1">
    <source>
        <dbReference type="SAM" id="Phobius"/>
    </source>
</evidence>
<keyword evidence="2" id="KW-0732">Signal</keyword>
<name>A0ABU2ET70_9BURK</name>
<reference evidence="3" key="1">
    <citation type="submission" date="2023-09" db="EMBL/GenBank/DDBJ databases">
        <title>Description of first Herbaspirillum huttiense subsp. nephrolepsisexaltata and Herbaspirillum huttiense subsp. lycopersicon.</title>
        <authorList>
            <person name="Poudel M."/>
            <person name="Sharma A."/>
            <person name="Goss E."/>
            <person name="Tapia J.H."/>
            <person name="Harmon C.M."/>
            <person name="Jones J.B."/>
        </authorList>
    </citation>
    <scope>NUCLEOTIDE SEQUENCE</scope>
    <source>
        <strain evidence="3">SE1</strain>
    </source>
</reference>
<keyword evidence="4" id="KW-1185">Reference proteome</keyword>
<protein>
    <submittedName>
        <fullName evidence="3">Uncharacterized protein</fullName>
    </submittedName>
</protein>
<gene>
    <name evidence="3" type="ORF">RI048_24310</name>
</gene>
<keyword evidence="1" id="KW-0812">Transmembrane</keyword>
<proteinExistence type="predicted"/>
<evidence type="ECO:0000313" key="4">
    <source>
        <dbReference type="Proteomes" id="UP001246576"/>
    </source>
</evidence>
<dbReference type="EMBL" id="JAVLSJ010000017">
    <property type="protein sequence ID" value="MDR9851371.1"/>
    <property type="molecule type" value="Genomic_DNA"/>
</dbReference>
<feature type="signal peptide" evidence="2">
    <location>
        <begin position="1"/>
        <end position="25"/>
    </location>
</feature>
<comment type="caution">
    <text evidence="3">The sequence shown here is derived from an EMBL/GenBank/DDBJ whole genome shotgun (WGS) entry which is preliminary data.</text>
</comment>
<keyword evidence="1" id="KW-1133">Transmembrane helix</keyword>